<keyword evidence="2" id="KW-1185">Reference proteome</keyword>
<dbReference type="InterPro" id="IPR058078">
    <property type="entry name" value="Cj0814-like"/>
</dbReference>
<dbReference type="NCBIfam" id="NF046095">
    <property type="entry name" value="flg_dep_Cj0814"/>
    <property type="match status" value="1"/>
</dbReference>
<sequence>MQLNTISHYKPLEIQSDYSVSNARREIYIQSLQNELKKSGVATQSSIPLPNLNIQTHSYLTSNTTNLLSFKNTLEQEQTLATKAISQMQDFLTLPNLSEINKNLNAKDSKNTFEGYSVDKNGFMGEDFNKAAGLPSDYKIHKETLDKMYAKYVKPNTMLIPSEASKHFTLKNGVYYSRNLPLANGQSHFDKLDIASVFKWAYSQLEPLAKDFTKDFYTIKELNQYFPAGIAYDSQNNATGEVTLKQVYHSQKELESALEKNKSLSTFALDNGAKNLFCSLDKSSPIHKNDFYLCDETYSISKYINDDKISKEGLLIAFIAQQGAVFKAQSPETIKSEYQKSWEKFEQFYYGGDSIKNYSAIKEGILSTNDFIQSSIECNMWLYYYFMKGNKEPHLLPDNIDISNFLEWEYKTPNAMQLALQDKAFMEYANSTISSII</sequence>
<evidence type="ECO:0000313" key="2">
    <source>
        <dbReference type="Proteomes" id="UP000700059"/>
    </source>
</evidence>
<protein>
    <recommendedName>
        <fullName evidence="3">Lipoprotein</fullName>
    </recommendedName>
</protein>
<reference evidence="1 2" key="1">
    <citation type="submission" date="2021-08" db="EMBL/GenBank/DDBJ databases">
        <title>Helicobacter spp. isolated from feces of Anatolian Ground Squirrel (Spermophilus xanthoprymnus) in Turkey.</title>
        <authorList>
            <person name="Aydin F."/>
            <person name="Abay S."/>
            <person name="Kayman T."/>
            <person name="Karakaya E."/>
            <person name="Saticioglu I.B."/>
        </authorList>
    </citation>
    <scope>NUCLEOTIDE SEQUENCE [LARGE SCALE GENOMIC DNA]</scope>
    <source>
        <strain evidence="1 2">Faydin-H70</strain>
    </source>
</reference>
<gene>
    <name evidence="1" type="ORF">K4G57_06070</name>
</gene>
<comment type="caution">
    <text evidence="1">The sequence shown here is derived from an EMBL/GenBank/DDBJ whole genome shotgun (WGS) entry which is preliminary data.</text>
</comment>
<proteinExistence type="predicted"/>
<name>A0ABS7JNP7_9HELI</name>
<organism evidence="1 2">
    <name type="scientific">Helicobacter turcicus</name>
    <dbReference type="NCBI Taxonomy" id="2867412"/>
    <lineage>
        <taxon>Bacteria</taxon>
        <taxon>Pseudomonadati</taxon>
        <taxon>Campylobacterota</taxon>
        <taxon>Epsilonproteobacteria</taxon>
        <taxon>Campylobacterales</taxon>
        <taxon>Helicobacteraceae</taxon>
        <taxon>Helicobacter</taxon>
    </lineage>
</organism>
<evidence type="ECO:0000313" key="1">
    <source>
        <dbReference type="EMBL" id="MBX7491028.1"/>
    </source>
</evidence>
<dbReference type="EMBL" id="JAIGYQ010000007">
    <property type="protein sequence ID" value="MBX7491028.1"/>
    <property type="molecule type" value="Genomic_DNA"/>
</dbReference>
<dbReference type="Proteomes" id="UP000700059">
    <property type="component" value="Unassembled WGS sequence"/>
</dbReference>
<accession>A0ABS7JNP7</accession>
<dbReference type="RefSeq" id="WP_221532249.1">
    <property type="nucleotide sequence ID" value="NZ_JAIGYP010000007.1"/>
</dbReference>
<evidence type="ECO:0008006" key="3">
    <source>
        <dbReference type="Google" id="ProtNLM"/>
    </source>
</evidence>